<proteinExistence type="predicted"/>
<protein>
    <submittedName>
        <fullName evidence="1">Uncharacterized protein</fullName>
    </submittedName>
</protein>
<dbReference type="Proteomes" id="UP001501475">
    <property type="component" value="Unassembled WGS sequence"/>
</dbReference>
<evidence type="ECO:0000313" key="2">
    <source>
        <dbReference type="Proteomes" id="UP001501475"/>
    </source>
</evidence>
<keyword evidence="2" id="KW-1185">Reference proteome</keyword>
<comment type="caution">
    <text evidence="1">The sequence shown here is derived from an EMBL/GenBank/DDBJ whole genome shotgun (WGS) entry which is preliminary data.</text>
</comment>
<organism evidence="1 2">
    <name type="scientific">Nostocoides vanveenii</name>
    <dbReference type="NCBI Taxonomy" id="330835"/>
    <lineage>
        <taxon>Bacteria</taxon>
        <taxon>Bacillati</taxon>
        <taxon>Actinomycetota</taxon>
        <taxon>Actinomycetes</taxon>
        <taxon>Micrococcales</taxon>
        <taxon>Intrasporangiaceae</taxon>
        <taxon>Nostocoides</taxon>
    </lineage>
</organism>
<reference evidence="2" key="1">
    <citation type="journal article" date="2019" name="Int. J. Syst. Evol. Microbiol.">
        <title>The Global Catalogue of Microorganisms (GCM) 10K type strain sequencing project: providing services to taxonomists for standard genome sequencing and annotation.</title>
        <authorList>
            <consortium name="The Broad Institute Genomics Platform"/>
            <consortium name="The Broad Institute Genome Sequencing Center for Infectious Disease"/>
            <person name="Wu L."/>
            <person name="Ma J."/>
        </authorList>
    </citation>
    <scope>NUCLEOTIDE SEQUENCE [LARGE SCALE GENOMIC DNA]</scope>
    <source>
        <strain evidence="2">JCM 15591</strain>
    </source>
</reference>
<dbReference type="RefSeq" id="WP_344064203.1">
    <property type="nucleotide sequence ID" value="NZ_BAAAPN010000035.1"/>
</dbReference>
<name>A0ABN2KH20_9MICO</name>
<accession>A0ABN2KH20</accession>
<evidence type="ECO:0000313" key="1">
    <source>
        <dbReference type="EMBL" id="GAA1755940.1"/>
    </source>
</evidence>
<sequence>MSATLRIHRGLCSKERVLTIRGQAVGTWAEEVNDFDITPGDHVLSLNLGIYHSVPTHVRVTDGMVVEFKAVENPDALLPILQGGFIKLERIPPVRADA</sequence>
<dbReference type="EMBL" id="BAAAPN010000035">
    <property type="protein sequence ID" value="GAA1755940.1"/>
    <property type="molecule type" value="Genomic_DNA"/>
</dbReference>
<gene>
    <name evidence="1" type="ORF">GCM10009810_14620</name>
</gene>